<feature type="transmembrane region" description="Helical" evidence="5">
    <location>
        <begin position="222"/>
        <end position="244"/>
    </location>
</feature>
<feature type="non-terminal residue" evidence="7">
    <location>
        <position position="1"/>
    </location>
</feature>
<evidence type="ECO:0000256" key="5">
    <source>
        <dbReference type="SAM" id="Phobius"/>
    </source>
</evidence>
<dbReference type="PANTHER" id="PTHR24064">
    <property type="entry name" value="SOLUTE CARRIER FAMILY 22 MEMBER"/>
    <property type="match status" value="1"/>
</dbReference>
<keyword evidence="4 5" id="KW-0472">Membrane</keyword>
<protein>
    <recommendedName>
        <fullName evidence="6">Major facilitator superfamily (MFS) profile domain-containing protein</fullName>
    </recommendedName>
</protein>
<feature type="transmembrane region" description="Helical" evidence="5">
    <location>
        <begin position="321"/>
        <end position="338"/>
    </location>
</feature>
<dbReference type="Proteomes" id="UP001233999">
    <property type="component" value="Unassembled WGS sequence"/>
</dbReference>
<dbReference type="Gene3D" id="1.20.1250.20">
    <property type="entry name" value="MFS general substrate transporter like domains"/>
    <property type="match status" value="1"/>
</dbReference>
<organism evidence="7 8">
    <name type="scientific">Diploptera punctata</name>
    <name type="common">Pacific beetle cockroach</name>
    <dbReference type="NCBI Taxonomy" id="6984"/>
    <lineage>
        <taxon>Eukaryota</taxon>
        <taxon>Metazoa</taxon>
        <taxon>Ecdysozoa</taxon>
        <taxon>Arthropoda</taxon>
        <taxon>Hexapoda</taxon>
        <taxon>Insecta</taxon>
        <taxon>Pterygota</taxon>
        <taxon>Neoptera</taxon>
        <taxon>Polyneoptera</taxon>
        <taxon>Dictyoptera</taxon>
        <taxon>Blattodea</taxon>
        <taxon>Blaberoidea</taxon>
        <taxon>Blaberidae</taxon>
        <taxon>Diplopterinae</taxon>
        <taxon>Diploptera</taxon>
    </lineage>
</organism>
<evidence type="ECO:0000256" key="3">
    <source>
        <dbReference type="ARBA" id="ARBA00022989"/>
    </source>
</evidence>
<keyword evidence="8" id="KW-1185">Reference proteome</keyword>
<feature type="transmembrane region" description="Helical" evidence="5">
    <location>
        <begin position="290"/>
        <end position="309"/>
    </location>
</feature>
<evidence type="ECO:0000259" key="6">
    <source>
        <dbReference type="PROSITE" id="PS50850"/>
    </source>
</evidence>
<evidence type="ECO:0000313" key="8">
    <source>
        <dbReference type="Proteomes" id="UP001233999"/>
    </source>
</evidence>
<dbReference type="InterPro" id="IPR020846">
    <property type="entry name" value="MFS_dom"/>
</dbReference>
<dbReference type="InterPro" id="IPR005829">
    <property type="entry name" value="Sugar_transporter_CS"/>
</dbReference>
<keyword evidence="3 5" id="KW-1133">Transmembrane helix</keyword>
<dbReference type="SUPFAM" id="SSF103473">
    <property type="entry name" value="MFS general substrate transporter"/>
    <property type="match status" value="1"/>
</dbReference>
<feature type="transmembrane region" description="Helical" evidence="5">
    <location>
        <begin position="32"/>
        <end position="53"/>
    </location>
</feature>
<evidence type="ECO:0000256" key="2">
    <source>
        <dbReference type="ARBA" id="ARBA00022692"/>
    </source>
</evidence>
<evidence type="ECO:0000256" key="1">
    <source>
        <dbReference type="ARBA" id="ARBA00004141"/>
    </source>
</evidence>
<reference evidence="7" key="2">
    <citation type="submission" date="2023-05" db="EMBL/GenBank/DDBJ databases">
        <authorList>
            <person name="Fouks B."/>
        </authorList>
    </citation>
    <scope>NUCLEOTIDE SEQUENCE</scope>
    <source>
        <strain evidence="7">Stay&amp;Tobe</strain>
        <tissue evidence="7">Testes</tissue>
    </source>
</reference>
<name>A0AAD7Z5C8_DIPPU</name>
<dbReference type="GO" id="GO:0016020">
    <property type="term" value="C:membrane"/>
    <property type="evidence" value="ECO:0007669"/>
    <property type="project" value="UniProtKB-SubCell"/>
</dbReference>
<dbReference type="EMBL" id="JASPKZ010010667">
    <property type="protein sequence ID" value="KAJ9573947.1"/>
    <property type="molecule type" value="Genomic_DNA"/>
</dbReference>
<sequence>MVVAVERNEPDEFEMVMERVGMKGKFQLRFNLIYNMLFPMLFALPCFNILLAISVPQHWCHVPGREDTNFTLEQWKQRTIPIDSDGVTYSKCQMYANGTKNITNCQHGWEYDTTWYSLTAPSQENWVCDKELYVTNAIFFTRVGEAVGSLVLGQLADMFGRRPIMFLSVALMVIGRTLNAVTSSIYYLFLVACFIGNTASVAVFMSPLIIGVEVSGPRDRSHIAMLQFVGWVTGICITPALAWITGGDWRVLMLSSSLPCLTFFLPYRLLCHFIYYSLIILVTGMSGNPFLNFFLQAVIEFPGFILGRVGCDKLGRRWCQCLAYSMASISCLLISIIIN</sequence>
<dbReference type="GO" id="GO:0022857">
    <property type="term" value="F:transmembrane transporter activity"/>
    <property type="evidence" value="ECO:0007669"/>
    <property type="project" value="InterPro"/>
</dbReference>
<dbReference type="PROSITE" id="PS50850">
    <property type="entry name" value="MFS"/>
    <property type="match status" value="1"/>
</dbReference>
<dbReference type="InterPro" id="IPR036259">
    <property type="entry name" value="MFS_trans_sf"/>
</dbReference>
<dbReference type="PROSITE" id="PS00216">
    <property type="entry name" value="SUGAR_TRANSPORT_1"/>
    <property type="match status" value="1"/>
</dbReference>
<dbReference type="InterPro" id="IPR005828">
    <property type="entry name" value="MFS_sugar_transport-like"/>
</dbReference>
<proteinExistence type="predicted"/>
<comment type="subcellular location">
    <subcellularLocation>
        <location evidence="1">Membrane</location>
        <topology evidence="1">Multi-pass membrane protein</topology>
    </subcellularLocation>
</comment>
<evidence type="ECO:0000313" key="7">
    <source>
        <dbReference type="EMBL" id="KAJ9573947.1"/>
    </source>
</evidence>
<dbReference type="Pfam" id="PF00083">
    <property type="entry name" value="Sugar_tr"/>
    <property type="match status" value="1"/>
</dbReference>
<reference evidence="7" key="1">
    <citation type="journal article" date="2023" name="IScience">
        <title>Live-bearing cockroach genome reveals convergent evolutionary mechanisms linked to viviparity in insects and beyond.</title>
        <authorList>
            <person name="Fouks B."/>
            <person name="Harrison M.C."/>
            <person name="Mikhailova A.A."/>
            <person name="Marchal E."/>
            <person name="English S."/>
            <person name="Carruthers M."/>
            <person name="Jennings E.C."/>
            <person name="Chiamaka E.L."/>
            <person name="Frigard R.A."/>
            <person name="Pippel M."/>
            <person name="Attardo G.M."/>
            <person name="Benoit J.B."/>
            <person name="Bornberg-Bauer E."/>
            <person name="Tobe S.S."/>
        </authorList>
    </citation>
    <scope>NUCLEOTIDE SEQUENCE</scope>
    <source>
        <strain evidence="7">Stay&amp;Tobe</strain>
    </source>
</reference>
<comment type="caution">
    <text evidence="7">The sequence shown here is derived from an EMBL/GenBank/DDBJ whole genome shotgun (WGS) entry which is preliminary data.</text>
</comment>
<feature type="domain" description="Major facilitator superfamily (MFS) profile" evidence="6">
    <location>
        <begin position="96"/>
        <end position="339"/>
    </location>
</feature>
<gene>
    <name evidence="7" type="ORF">L9F63_008689</name>
</gene>
<evidence type="ECO:0000256" key="4">
    <source>
        <dbReference type="ARBA" id="ARBA00023136"/>
    </source>
</evidence>
<accession>A0AAD7Z5C8</accession>
<feature type="transmembrane region" description="Helical" evidence="5">
    <location>
        <begin position="159"/>
        <end position="178"/>
    </location>
</feature>
<feature type="transmembrane region" description="Helical" evidence="5">
    <location>
        <begin position="265"/>
        <end position="284"/>
    </location>
</feature>
<feature type="transmembrane region" description="Helical" evidence="5">
    <location>
        <begin position="185"/>
        <end position="210"/>
    </location>
</feature>
<keyword evidence="2 5" id="KW-0812">Transmembrane</keyword>
<dbReference type="AlphaFoldDB" id="A0AAD7Z5C8"/>